<evidence type="ECO:0000256" key="4">
    <source>
        <dbReference type="ARBA" id="ARBA00022827"/>
    </source>
</evidence>
<evidence type="ECO:0000259" key="8">
    <source>
        <dbReference type="Pfam" id="PF05199"/>
    </source>
</evidence>
<keyword evidence="5" id="KW-0809">Transit peptide</keyword>
<evidence type="ECO:0000256" key="6">
    <source>
        <dbReference type="ARBA" id="ARBA00023002"/>
    </source>
</evidence>
<dbReference type="GO" id="GO:0050660">
    <property type="term" value="F:flavin adenine dinucleotide binding"/>
    <property type="evidence" value="ECO:0007669"/>
    <property type="project" value="InterPro"/>
</dbReference>
<evidence type="ECO:0000259" key="7">
    <source>
        <dbReference type="Pfam" id="PF00732"/>
    </source>
</evidence>
<evidence type="ECO:0000256" key="5">
    <source>
        <dbReference type="ARBA" id="ARBA00022946"/>
    </source>
</evidence>
<keyword evidence="4" id="KW-0274">FAD</keyword>
<proteinExistence type="inferred from homology"/>
<comment type="similarity">
    <text evidence="2">Belongs to the GMC oxidoreductase family.</text>
</comment>
<dbReference type="InterPro" id="IPR036188">
    <property type="entry name" value="FAD/NAD-bd_sf"/>
</dbReference>
<evidence type="ECO:0000256" key="2">
    <source>
        <dbReference type="ARBA" id="ARBA00010790"/>
    </source>
</evidence>
<evidence type="ECO:0000313" key="10">
    <source>
        <dbReference type="Proteomes" id="UP000273307"/>
    </source>
</evidence>
<dbReference type="EC" id="1.1.3.43" evidence="9"/>
<dbReference type="InterPro" id="IPR007867">
    <property type="entry name" value="GMC_OxRtase_C"/>
</dbReference>
<dbReference type="Gene3D" id="3.50.50.60">
    <property type="entry name" value="FAD/NAD(P)-binding domain"/>
    <property type="match status" value="2"/>
</dbReference>
<dbReference type="PROSITE" id="PS00018">
    <property type="entry name" value="EF_HAND_1"/>
    <property type="match status" value="1"/>
</dbReference>
<feature type="domain" description="Glucose-methanol-choline oxidoreductase C-terminal" evidence="8">
    <location>
        <begin position="219"/>
        <end position="278"/>
    </location>
</feature>
<feature type="domain" description="Glucose-methanol-choline oxidoreductase N-terminal" evidence="7">
    <location>
        <begin position="14"/>
        <end position="79"/>
    </location>
</feature>
<keyword evidence="10" id="KW-1185">Reference proteome</keyword>
<dbReference type="InterPro" id="IPR000172">
    <property type="entry name" value="GMC_OxRdtase_N"/>
</dbReference>
<dbReference type="Proteomes" id="UP000273307">
    <property type="component" value="Unassembled WGS sequence"/>
</dbReference>
<dbReference type="PANTHER" id="PTHR42784">
    <property type="entry name" value="PYRANOSE 2-OXIDASE"/>
    <property type="match status" value="1"/>
</dbReference>
<dbReference type="InterPro" id="IPR018247">
    <property type="entry name" value="EF_Hand_1_Ca_BS"/>
</dbReference>
<accession>A0A498PW98</accession>
<dbReference type="PANTHER" id="PTHR42784:SF1">
    <property type="entry name" value="PYRANOSE 2-OXIDASE"/>
    <property type="match status" value="1"/>
</dbReference>
<evidence type="ECO:0000256" key="1">
    <source>
        <dbReference type="ARBA" id="ARBA00001974"/>
    </source>
</evidence>
<comment type="cofactor">
    <cofactor evidence="1">
        <name>FAD</name>
        <dbReference type="ChEBI" id="CHEBI:57692"/>
    </cofactor>
</comment>
<dbReference type="InterPro" id="IPR051473">
    <property type="entry name" value="P2Ox-like"/>
</dbReference>
<sequence>MANPPVPVPTINLNHAAQRILFDERKAVGVQCYDLLGQVERTYHGRSVVVCCGTIESAKLALLSGVDNPLIGKGITDHPIWYTHFALPAGSPHAALNASAKVCSRYHSDAEIAQHPYNMVVELGADFNQGRYVDPDDLTRHLQAKGDFTLCEIVFLLAADLVENNQVSLTGPPAAPVRLRIDHAPIADSVINEIREVSANVLAGLGAQPIAGDTLELKLAELGAVAHEVGTLRMGAEGAGVVDENLRFWGYENLYACDNSVFPTSPAANPSLTLVALALRLAQHLSGIR</sequence>
<organism evidence="9 10">
    <name type="scientific">Mycobacterium attenuatum</name>
    <dbReference type="NCBI Taxonomy" id="2341086"/>
    <lineage>
        <taxon>Bacteria</taxon>
        <taxon>Bacillati</taxon>
        <taxon>Actinomycetota</taxon>
        <taxon>Actinomycetes</taxon>
        <taxon>Mycobacteriales</taxon>
        <taxon>Mycobacteriaceae</taxon>
        <taxon>Mycobacterium</taxon>
    </lineage>
</organism>
<keyword evidence="6 9" id="KW-0560">Oxidoreductase</keyword>
<protein>
    <submittedName>
        <fullName evidence="9">Paromamine 6'-oxidase</fullName>
        <ecNumber evidence="9">1.1.3.43</ecNumber>
    </submittedName>
</protein>
<gene>
    <name evidence="9" type="primary">neoG</name>
    <name evidence="9" type="ORF">LAUMK136_02231</name>
</gene>
<evidence type="ECO:0000256" key="3">
    <source>
        <dbReference type="ARBA" id="ARBA00022630"/>
    </source>
</evidence>
<name>A0A498PW98_9MYCO</name>
<dbReference type="Pfam" id="PF00732">
    <property type="entry name" value="GMC_oxred_N"/>
    <property type="match status" value="1"/>
</dbReference>
<keyword evidence="3" id="KW-0285">Flavoprotein</keyword>
<dbReference type="Pfam" id="PF05199">
    <property type="entry name" value="GMC_oxred_C"/>
    <property type="match status" value="1"/>
</dbReference>
<dbReference type="GO" id="GO:0016614">
    <property type="term" value="F:oxidoreductase activity, acting on CH-OH group of donors"/>
    <property type="evidence" value="ECO:0007669"/>
    <property type="project" value="InterPro"/>
</dbReference>
<evidence type="ECO:0000313" key="9">
    <source>
        <dbReference type="EMBL" id="VBA38026.1"/>
    </source>
</evidence>
<dbReference type="AlphaFoldDB" id="A0A498PW98"/>
<dbReference type="SUPFAM" id="SSF51905">
    <property type="entry name" value="FAD/NAD(P)-binding domain"/>
    <property type="match status" value="1"/>
</dbReference>
<dbReference type="EMBL" id="UPHP01000052">
    <property type="protein sequence ID" value="VBA38026.1"/>
    <property type="molecule type" value="Genomic_DNA"/>
</dbReference>
<reference evidence="9 10" key="1">
    <citation type="submission" date="2018-09" db="EMBL/GenBank/DDBJ databases">
        <authorList>
            <person name="Tagini F."/>
        </authorList>
    </citation>
    <scope>NUCLEOTIDE SEQUENCE [LARGE SCALE GENOMIC DNA]</scope>
    <source>
        <strain evidence="9 10">MK136</strain>
    </source>
</reference>